<reference evidence="2 3" key="1">
    <citation type="submission" date="2022-05" db="EMBL/GenBank/DDBJ databases">
        <authorList>
            <consortium name="Genoscope - CEA"/>
            <person name="William W."/>
        </authorList>
    </citation>
    <scope>NUCLEOTIDE SEQUENCE [LARGE SCALE GENOMIC DNA]</scope>
</reference>
<dbReference type="Proteomes" id="UP001159405">
    <property type="component" value="Unassembled WGS sequence"/>
</dbReference>
<sequence>MKNGKQVKGCRLKKETNYDKAMKEAFMEIFENFKEIDKDINLKKTKQSVDFERRRGSAPASALRQETAILANTKEELTRKFSTPVRPKPSFTEEVSATASPAPPLPSKQTLSTMQWLLPCWEEEEEI</sequence>
<dbReference type="EMBL" id="CALNXK010000133">
    <property type="protein sequence ID" value="CAH3165613.1"/>
    <property type="molecule type" value="Genomic_DNA"/>
</dbReference>
<accession>A0ABN8QL22</accession>
<evidence type="ECO:0000313" key="2">
    <source>
        <dbReference type="EMBL" id="CAH3165613.1"/>
    </source>
</evidence>
<evidence type="ECO:0000313" key="3">
    <source>
        <dbReference type="Proteomes" id="UP001159405"/>
    </source>
</evidence>
<organism evidence="2 3">
    <name type="scientific">Porites lobata</name>
    <dbReference type="NCBI Taxonomy" id="104759"/>
    <lineage>
        <taxon>Eukaryota</taxon>
        <taxon>Metazoa</taxon>
        <taxon>Cnidaria</taxon>
        <taxon>Anthozoa</taxon>
        <taxon>Hexacorallia</taxon>
        <taxon>Scleractinia</taxon>
        <taxon>Fungiina</taxon>
        <taxon>Poritidae</taxon>
        <taxon>Porites</taxon>
    </lineage>
</organism>
<proteinExistence type="predicted"/>
<evidence type="ECO:0000256" key="1">
    <source>
        <dbReference type="SAM" id="MobiDB-lite"/>
    </source>
</evidence>
<feature type="region of interest" description="Disordered" evidence="1">
    <location>
        <begin position="74"/>
        <end position="109"/>
    </location>
</feature>
<keyword evidence="3" id="KW-1185">Reference proteome</keyword>
<name>A0ABN8QL22_9CNID</name>
<protein>
    <submittedName>
        <fullName evidence="2">Uncharacterized protein</fullName>
    </submittedName>
</protein>
<gene>
    <name evidence="2" type="ORF">PLOB_00007264</name>
</gene>
<comment type="caution">
    <text evidence="2">The sequence shown here is derived from an EMBL/GenBank/DDBJ whole genome shotgun (WGS) entry which is preliminary data.</text>
</comment>